<protein>
    <recommendedName>
        <fullName evidence="3">Immunity protein 30 domain-containing protein</fullName>
    </recommendedName>
</protein>
<evidence type="ECO:0008006" key="3">
    <source>
        <dbReference type="Google" id="ProtNLM"/>
    </source>
</evidence>
<name>K9UAK4_CHAP6</name>
<dbReference type="EMBL" id="CP003600">
    <property type="protein sequence ID" value="AFY91658.1"/>
    <property type="molecule type" value="Genomic_DNA"/>
</dbReference>
<sequence>MNTHKSDNLLKSKINELITRIEKLHVNDPDTIHYYSKIKDLLLDNERETISLLQTCDNKNMISHVVAFFENVADKFPSKELLHIFESLAKKYSSDKILIYNLNIAIDELRYCLKNGSVSDMLFKE</sequence>
<reference evidence="1 2" key="1">
    <citation type="submission" date="2012-05" db="EMBL/GenBank/DDBJ databases">
        <title>Finished chromosome of genome of Chamaesiphon sp. PCC 6605.</title>
        <authorList>
            <consortium name="US DOE Joint Genome Institute"/>
            <person name="Gugger M."/>
            <person name="Coursin T."/>
            <person name="Rippka R."/>
            <person name="Tandeau De Marsac N."/>
            <person name="Huntemann M."/>
            <person name="Wei C.-L."/>
            <person name="Han J."/>
            <person name="Detter J.C."/>
            <person name="Han C."/>
            <person name="Tapia R."/>
            <person name="Chen A."/>
            <person name="Kyrpides N."/>
            <person name="Mavromatis K."/>
            <person name="Markowitz V."/>
            <person name="Szeto E."/>
            <person name="Ivanova N."/>
            <person name="Pagani I."/>
            <person name="Pati A."/>
            <person name="Goodwin L."/>
            <person name="Nordberg H.P."/>
            <person name="Cantor M.N."/>
            <person name="Hua S.X."/>
            <person name="Woyke T."/>
            <person name="Kerfeld C.A."/>
        </authorList>
    </citation>
    <scope>NUCLEOTIDE SEQUENCE [LARGE SCALE GENOMIC DNA]</scope>
    <source>
        <strain evidence="2">ATCC 27169 / PCC 6605</strain>
    </source>
</reference>
<organism evidence="1 2">
    <name type="scientific">Chamaesiphon minutus (strain ATCC 27169 / PCC 6605)</name>
    <dbReference type="NCBI Taxonomy" id="1173020"/>
    <lineage>
        <taxon>Bacteria</taxon>
        <taxon>Bacillati</taxon>
        <taxon>Cyanobacteriota</taxon>
        <taxon>Cyanophyceae</taxon>
        <taxon>Gomontiellales</taxon>
        <taxon>Chamaesiphonaceae</taxon>
        <taxon>Chamaesiphon</taxon>
    </lineage>
</organism>
<proteinExistence type="predicted"/>
<accession>K9UAK4</accession>
<dbReference type="RefSeq" id="WP_015157852.1">
    <property type="nucleotide sequence ID" value="NC_019697.1"/>
</dbReference>
<dbReference type="Proteomes" id="UP000010366">
    <property type="component" value="Chromosome"/>
</dbReference>
<dbReference type="KEGG" id="cmp:Cha6605_0359"/>
<evidence type="ECO:0000313" key="1">
    <source>
        <dbReference type="EMBL" id="AFY91658.1"/>
    </source>
</evidence>
<dbReference type="HOGENOM" id="CLU_1988652_0_0_3"/>
<dbReference type="AlphaFoldDB" id="K9UAK4"/>
<gene>
    <name evidence="1" type="ORF">Cha6605_0359</name>
</gene>
<keyword evidence="2" id="KW-1185">Reference proteome</keyword>
<evidence type="ECO:0000313" key="2">
    <source>
        <dbReference type="Proteomes" id="UP000010366"/>
    </source>
</evidence>